<accession>A0A549TIG2</accession>
<organism evidence="1 2">
    <name type="scientific">Rhizobium straminoryzae</name>
    <dbReference type="NCBI Taxonomy" id="1387186"/>
    <lineage>
        <taxon>Bacteria</taxon>
        <taxon>Pseudomonadati</taxon>
        <taxon>Pseudomonadota</taxon>
        <taxon>Alphaproteobacteria</taxon>
        <taxon>Hyphomicrobiales</taxon>
        <taxon>Rhizobiaceae</taxon>
        <taxon>Rhizobium/Agrobacterium group</taxon>
        <taxon>Rhizobium</taxon>
    </lineage>
</organism>
<sequence>MPLVLPVDLTRRYEAAALLQVETLAPGGLPADTLVPALRRLLADGRVLDEIRQAADEARPSHERTASAGVSASDLLSGFFTRQPGLAERLGVTPDLPGQMLVRADAREALEAARLANAAAAVLARHLGQPATGEADQRVAAARRVVQAAEAALAAEAVAAEDRQRWQAEAARKADIEARLARGRAALAEAHLALEAVRGLTLAGVLETSPPAAAGLDQIEPLRRQFLDTRLLAERLAADLGPRHPKLIAARQAVDEARAAIGKALENERSRRQQETARLEDDLRRLGEEQARIAARPVSAAEQRHREREAALATAREALSAAESAARRAEPAPQVVASLAMPARAVEATATGLPLWLASLMGSLAALCLAAAALPGRRPQEQNAADLVSSTASTVPQNEPAMATSIAASSPFPEAFAGLPRQPAVVASASPNETADAYAPLRFTSLLPVTENDLASFADQGQSLPATARAVDESAAAMLEELLLSQRQPAGAHPLPSLLAGILDGEGDAVPRHRPMAANDDLLQLRRDLARLRAEVTALSQALAEPGDEDRHRRRR</sequence>
<gene>
    <name evidence="1" type="ORF">FNA46_01050</name>
</gene>
<evidence type="ECO:0008006" key="3">
    <source>
        <dbReference type="Google" id="ProtNLM"/>
    </source>
</evidence>
<name>A0A549TIG2_9HYPH</name>
<comment type="caution">
    <text evidence="1">The sequence shown here is derived from an EMBL/GenBank/DDBJ whole genome shotgun (WGS) entry which is preliminary data.</text>
</comment>
<protein>
    <recommendedName>
        <fullName evidence="3">Succinoglycan biosynthesis protein exop</fullName>
    </recommendedName>
</protein>
<keyword evidence="2" id="KW-1185">Reference proteome</keyword>
<dbReference type="Proteomes" id="UP000316801">
    <property type="component" value="Unassembled WGS sequence"/>
</dbReference>
<evidence type="ECO:0000313" key="2">
    <source>
        <dbReference type="Proteomes" id="UP000316801"/>
    </source>
</evidence>
<dbReference type="AlphaFoldDB" id="A0A549TIG2"/>
<dbReference type="EMBL" id="VJMG01000003">
    <property type="protein sequence ID" value="TRL43031.1"/>
    <property type="molecule type" value="Genomic_DNA"/>
</dbReference>
<proteinExistence type="predicted"/>
<dbReference type="RefSeq" id="WP_142880478.1">
    <property type="nucleotide sequence ID" value="NZ_VJMG01000003.1"/>
</dbReference>
<evidence type="ECO:0000313" key="1">
    <source>
        <dbReference type="EMBL" id="TRL43031.1"/>
    </source>
</evidence>
<reference evidence="1 2" key="1">
    <citation type="submission" date="2019-07" db="EMBL/GenBank/DDBJ databases">
        <title>Ln-dependent methylotrophs.</title>
        <authorList>
            <person name="Tani A."/>
        </authorList>
    </citation>
    <scope>NUCLEOTIDE SEQUENCE [LARGE SCALE GENOMIC DNA]</scope>
    <source>
        <strain evidence="1 2">SM12</strain>
    </source>
</reference>